<dbReference type="InterPro" id="IPR011527">
    <property type="entry name" value="ABC1_TM_dom"/>
</dbReference>
<protein>
    <recommendedName>
        <fullName evidence="11">ABC transporter domain-containing protein</fullName>
    </recommendedName>
</protein>
<evidence type="ECO:0000256" key="3">
    <source>
        <dbReference type="ARBA" id="ARBA00022741"/>
    </source>
</evidence>
<keyword evidence="2 7" id="KW-0812">Transmembrane</keyword>
<feature type="domain" description="ABC transmembrane type-1" evidence="9">
    <location>
        <begin position="29"/>
        <end position="279"/>
    </location>
</feature>
<dbReference type="PANTHER" id="PTHR24221">
    <property type="entry name" value="ATP-BINDING CASSETTE SUB-FAMILY B"/>
    <property type="match status" value="1"/>
</dbReference>
<dbReference type="InterPro" id="IPR003593">
    <property type="entry name" value="AAA+_ATPase"/>
</dbReference>
<evidence type="ECO:0000256" key="7">
    <source>
        <dbReference type="SAM" id="Phobius"/>
    </source>
</evidence>
<reference evidence="10" key="1">
    <citation type="journal article" date="2020" name="Nature">
        <title>Giant virus diversity and host interactions through global metagenomics.</title>
        <authorList>
            <person name="Schulz F."/>
            <person name="Roux S."/>
            <person name="Paez-Espino D."/>
            <person name="Jungbluth S."/>
            <person name="Walsh D.A."/>
            <person name="Denef V.J."/>
            <person name="McMahon K.D."/>
            <person name="Konstantinidis K.T."/>
            <person name="Eloe-Fadrosh E.A."/>
            <person name="Kyrpides N.C."/>
            <person name="Woyke T."/>
        </authorList>
    </citation>
    <scope>NUCLEOTIDE SEQUENCE</scope>
    <source>
        <strain evidence="10">GVMAG-S-1101169-75</strain>
    </source>
</reference>
<dbReference type="PROSITE" id="PS50893">
    <property type="entry name" value="ABC_TRANSPORTER_2"/>
    <property type="match status" value="1"/>
</dbReference>
<dbReference type="AlphaFoldDB" id="A0A6C0K2D6"/>
<dbReference type="Gene3D" id="1.20.1560.10">
    <property type="entry name" value="ABC transporter type 1, transmembrane domain"/>
    <property type="match status" value="1"/>
</dbReference>
<evidence type="ECO:0000256" key="1">
    <source>
        <dbReference type="ARBA" id="ARBA00004141"/>
    </source>
</evidence>
<feature type="transmembrane region" description="Helical" evidence="7">
    <location>
        <begin position="124"/>
        <end position="148"/>
    </location>
</feature>
<proteinExistence type="predicted"/>
<name>A0A6C0K2D6_9ZZZZ</name>
<evidence type="ECO:0000256" key="6">
    <source>
        <dbReference type="ARBA" id="ARBA00023136"/>
    </source>
</evidence>
<comment type="subcellular location">
    <subcellularLocation>
        <location evidence="1">Membrane</location>
        <topology evidence="1">Multi-pass membrane protein</topology>
    </subcellularLocation>
</comment>
<dbReference type="GO" id="GO:0140359">
    <property type="term" value="F:ABC-type transporter activity"/>
    <property type="evidence" value="ECO:0007669"/>
    <property type="project" value="InterPro"/>
</dbReference>
<dbReference type="GO" id="GO:0016887">
    <property type="term" value="F:ATP hydrolysis activity"/>
    <property type="evidence" value="ECO:0007669"/>
    <property type="project" value="InterPro"/>
</dbReference>
<dbReference type="Gene3D" id="3.40.50.300">
    <property type="entry name" value="P-loop containing nucleotide triphosphate hydrolases"/>
    <property type="match status" value="1"/>
</dbReference>
<dbReference type="GO" id="GO:0005524">
    <property type="term" value="F:ATP binding"/>
    <property type="evidence" value="ECO:0007669"/>
    <property type="project" value="UniProtKB-KW"/>
</dbReference>
<dbReference type="Pfam" id="PF00005">
    <property type="entry name" value="ABC_tran"/>
    <property type="match status" value="1"/>
</dbReference>
<dbReference type="SUPFAM" id="SSF52540">
    <property type="entry name" value="P-loop containing nucleoside triphosphate hydrolases"/>
    <property type="match status" value="1"/>
</dbReference>
<keyword evidence="4" id="KW-0067">ATP-binding</keyword>
<keyword evidence="5 7" id="KW-1133">Transmembrane helix</keyword>
<dbReference type="PROSITE" id="PS50929">
    <property type="entry name" value="ABC_TM1F"/>
    <property type="match status" value="1"/>
</dbReference>
<evidence type="ECO:0000259" key="8">
    <source>
        <dbReference type="PROSITE" id="PS50893"/>
    </source>
</evidence>
<evidence type="ECO:0000256" key="2">
    <source>
        <dbReference type="ARBA" id="ARBA00022692"/>
    </source>
</evidence>
<feature type="domain" description="ABC transporter" evidence="8">
    <location>
        <begin position="337"/>
        <end position="549"/>
    </location>
</feature>
<feature type="transmembrane region" description="Helical" evidence="7">
    <location>
        <begin position="154"/>
        <end position="176"/>
    </location>
</feature>
<dbReference type="GO" id="GO:0016020">
    <property type="term" value="C:membrane"/>
    <property type="evidence" value="ECO:0007669"/>
    <property type="project" value="UniProtKB-SubCell"/>
</dbReference>
<dbReference type="SUPFAM" id="SSF90123">
    <property type="entry name" value="ABC transporter transmembrane region"/>
    <property type="match status" value="1"/>
</dbReference>
<evidence type="ECO:0000256" key="5">
    <source>
        <dbReference type="ARBA" id="ARBA00022989"/>
    </source>
</evidence>
<feature type="transmembrane region" description="Helical" evidence="7">
    <location>
        <begin position="260"/>
        <end position="281"/>
    </location>
</feature>
<keyword evidence="3" id="KW-0547">Nucleotide-binding</keyword>
<sequence>MREIGNFFIKYPSLTGLSFVSIFSFPLQEVVLPMFYGRWMENIKDSSAVLRCSLIIVVLWILAIILRILYDYTELKVNSMLESHVREESYKKLFRYLETHPGEEIHRMELITQLTKYPLFTTEIYTYMIESICPSLLLLLFVGGYLLFVDRQLFYIFAVIVLILFALSFFILPLIVEESKSRDIQHNKIISNMEDVLHNSSVVYIQGTTDQELSAIENQERRFRDIYETYSIHLLIYRNIVLVIFLITVFYILYRAYRLFLAQKIGIGTMVSLFIIFTYWINDVMKLFGHLAYLIYTIGNMRSTEEKISHILLDSSLSSSSPSKPTMPSAPPKDIHLSLQNIGFRHKGKWILKNFSLTLQQGTTTIVRGKIGVGKTTLLKIILGLLEFEKGTMILKDSLRFDPKIRREWRQNFIYMPQEAILFERSLYENLIYGYSLSREQCMDRLKQHGYVPLLVKNIQDLDRNVGKEGSYLSGGQRRLVLLFRCLLSSSTQQGNLLVLDEPTSNLDAQTRDLVVRLIEKLSKKETMLIISHDNLLFQKYTTVDMASLAPQ</sequence>
<feature type="transmembrane region" description="Helical" evidence="7">
    <location>
        <begin position="230"/>
        <end position="254"/>
    </location>
</feature>
<dbReference type="Pfam" id="PF00664">
    <property type="entry name" value="ABC_membrane"/>
    <property type="match status" value="1"/>
</dbReference>
<organism evidence="10">
    <name type="scientific">viral metagenome</name>
    <dbReference type="NCBI Taxonomy" id="1070528"/>
    <lineage>
        <taxon>unclassified sequences</taxon>
        <taxon>metagenomes</taxon>
        <taxon>organismal metagenomes</taxon>
    </lineage>
</organism>
<dbReference type="InterPro" id="IPR003439">
    <property type="entry name" value="ABC_transporter-like_ATP-bd"/>
</dbReference>
<dbReference type="InterPro" id="IPR039421">
    <property type="entry name" value="Type_1_exporter"/>
</dbReference>
<dbReference type="EMBL" id="MN740791">
    <property type="protein sequence ID" value="QHU11889.1"/>
    <property type="molecule type" value="Genomic_DNA"/>
</dbReference>
<dbReference type="InterPro" id="IPR027417">
    <property type="entry name" value="P-loop_NTPase"/>
</dbReference>
<keyword evidence="6 7" id="KW-0472">Membrane</keyword>
<evidence type="ECO:0000313" key="10">
    <source>
        <dbReference type="EMBL" id="QHU11889.1"/>
    </source>
</evidence>
<dbReference type="SMART" id="SM00382">
    <property type="entry name" value="AAA"/>
    <property type="match status" value="1"/>
</dbReference>
<evidence type="ECO:0008006" key="11">
    <source>
        <dbReference type="Google" id="ProtNLM"/>
    </source>
</evidence>
<feature type="transmembrane region" description="Helical" evidence="7">
    <location>
        <begin position="48"/>
        <end position="70"/>
    </location>
</feature>
<accession>A0A6C0K2D6</accession>
<dbReference type="GO" id="GO:0034040">
    <property type="term" value="F:ATPase-coupled lipid transmembrane transporter activity"/>
    <property type="evidence" value="ECO:0007669"/>
    <property type="project" value="TreeGrafter"/>
</dbReference>
<dbReference type="InterPro" id="IPR036640">
    <property type="entry name" value="ABC1_TM_sf"/>
</dbReference>
<evidence type="ECO:0000256" key="4">
    <source>
        <dbReference type="ARBA" id="ARBA00022840"/>
    </source>
</evidence>
<dbReference type="PANTHER" id="PTHR24221:SF654">
    <property type="entry name" value="ATP-BINDING CASSETTE SUB-FAMILY B MEMBER 6"/>
    <property type="match status" value="1"/>
</dbReference>
<evidence type="ECO:0000259" key="9">
    <source>
        <dbReference type="PROSITE" id="PS50929"/>
    </source>
</evidence>